<comment type="caution">
    <text evidence="2">The sequence shown here is derived from an EMBL/GenBank/DDBJ whole genome shotgun (WGS) entry which is preliminary data.</text>
</comment>
<dbReference type="OrthoDB" id="193674at2759"/>
<dbReference type="GO" id="GO:0006412">
    <property type="term" value="P:translation"/>
    <property type="evidence" value="ECO:0007669"/>
    <property type="project" value="InterPro"/>
</dbReference>
<evidence type="ECO:0000313" key="3">
    <source>
        <dbReference type="Proteomes" id="UP000825935"/>
    </source>
</evidence>
<dbReference type="InterPro" id="IPR020057">
    <property type="entry name" value="Ribosomal_bL25_b-dom"/>
</dbReference>
<dbReference type="GO" id="GO:0003735">
    <property type="term" value="F:structural constituent of ribosome"/>
    <property type="evidence" value="ECO:0007669"/>
    <property type="project" value="InterPro"/>
</dbReference>
<feature type="domain" description="Large ribosomal subunit protein bL25 beta" evidence="1">
    <location>
        <begin position="144"/>
        <end position="227"/>
    </location>
</feature>
<dbReference type="AlphaFoldDB" id="A0A8T2RV58"/>
<name>A0A8T2RV58_CERRI</name>
<dbReference type="SUPFAM" id="SSF50715">
    <property type="entry name" value="Ribosomal protein L25-like"/>
    <property type="match status" value="1"/>
</dbReference>
<accession>A0A8T2RV58</accession>
<dbReference type="Pfam" id="PF14693">
    <property type="entry name" value="Ribosomal_TL5_C"/>
    <property type="match status" value="1"/>
</dbReference>
<dbReference type="Proteomes" id="UP000825935">
    <property type="component" value="Chromosome 24"/>
</dbReference>
<proteinExistence type="predicted"/>
<protein>
    <recommendedName>
        <fullName evidence="1">Large ribosomal subunit protein bL25 beta domain-containing protein</fullName>
    </recommendedName>
</protein>
<dbReference type="InterPro" id="IPR020930">
    <property type="entry name" value="Ribosomal_uL5_bac-type"/>
</dbReference>
<dbReference type="PANTHER" id="PTHR33284:SF1">
    <property type="entry name" value="RIBOSOMAL PROTEIN L25_GLN-TRNA SYNTHETASE, ANTI-CODON-BINDING DOMAIN-CONTAINING PROTEIN"/>
    <property type="match status" value="1"/>
</dbReference>
<dbReference type="GO" id="GO:0008097">
    <property type="term" value="F:5S rRNA binding"/>
    <property type="evidence" value="ECO:0007669"/>
    <property type="project" value="TreeGrafter"/>
</dbReference>
<dbReference type="PANTHER" id="PTHR33284">
    <property type="entry name" value="RIBOSOMAL PROTEIN L25/GLN-TRNA SYNTHETASE, ANTI-CODON-BINDING DOMAIN-CONTAINING PROTEIN"/>
    <property type="match status" value="1"/>
</dbReference>
<dbReference type="OMA" id="FIMHISN"/>
<gene>
    <name evidence="2" type="ORF">KP509_24G016300</name>
</gene>
<dbReference type="InterPro" id="IPR037121">
    <property type="entry name" value="Ribosomal_bL25_C"/>
</dbReference>
<sequence length="229" mass="25509">MRSWLRVGVKLSSRHCASYHSVTEGKPTLQAIARRKTLAKGAAYHRERGLVSAVIFDGALSQQNDKCRFSTSSLVYLRDDEISSHYKSMGHNLFMSTVFIMHISNSLKMRAEISEEPVLPRTVNFDASGRINNLRFIRAPSGAKLKLNCPIVFLGAKDCLGIQKGGLFKGFYKYLPLFCPPELLPPIIEVNISNLDVGGQFLAEDIKLSVDIHPDFDPKSPICEIINQA</sequence>
<dbReference type="EMBL" id="CM035429">
    <property type="protein sequence ID" value="KAH7299517.1"/>
    <property type="molecule type" value="Genomic_DNA"/>
</dbReference>
<evidence type="ECO:0000259" key="1">
    <source>
        <dbReference type="Pfam" id="PF14693"/>
    </source>
</evidence>
<dbReference type="InterPro" id="IPR011035">
    <property type="entry name" value="Ribosomal_bL25/Gln-tRNA_synth"/>
</dbReference>
<keyword evidence="3" id="KW-1185">Reference proteome</keyword>
<dbReference type="Gene3D" id="2.170.120.20">
    <property type="entry name" value="Ribosomal protein L25, beta domain"/>
    <property type="match status" value="1"/>
</dbReference>
<evidence type="ECO:0000313" key="2">
    <source>
        <dbReference type="EMBL" id="KAH7299517.1"/>
    </source>
</evidence>
<dbReference type="GO" id="GO:0022625">
    <property type="term" value="C:cytosolic large ribosomal subunit"/>
    <property type="evidence" value="ECO:0007669"/>
    <property type="project" value="TreeGrafter"/>
</dbReference>
<organism evidence="2 3">
    <name type="scientific">Ceratopteris richardii</name>
    <name type="common">Triangle waterfern</name>
    <dbReference type="NCBI Taxonomy" id="49495"/>
    <lineage>
        <taxon>Eukaryota</taxon>
        <taxon>Viridiplantae</taxon>
        <taxon>Streptophyta</taxon>
        <taxon>Embryophyta</taxon>
        <taxon>Tracheophyta</taxon>
        <taxon>Polypodiopsida</taxon>
        <taxon>Polypodiidae</taxon>
        <taxon>Polypodiales</taxon>
        <taxon>Pteridineae</taxon>
        <taxon>Pteridaceae</taxon>
        <taxon>Parkerioideae</taxon>
        <taxon>Ceratopteris</taxon>
    </lineage>
</organism>
<reference evidence="2" key="1">
    <citation type="submission" date="2021-08" db="EMBL/GenBank/DDBJ databases">
        <title>WGS assembly of Ceratopteris richardii.</title>
        <authorList>
            <person name="Marchant D.B."/>
            <person name="Chen G."/>
            <person name="Jenkins J."/>
            <person name="Shu S."/>
            <person name="Leebens-Mack J."/>
            <person name="Grimwood J."/>
            <person name="Schmutz J."/>
            <person name="Soltis P."/>
            <person name="Soltis D."/>
            <person name="Chen Z.-H."/>
        </authorList>
    </citation>
    <scope>NUCLEOTIDE SEQUENCE</scope>
    <source>
        <strain evidence="2">Whitten #5841</strain>
        <tissue evidence="2">Leaf</tissue>
    </source>
</reference>